<feature type="transmembrane region" description="Helical" evidence="11">
    <location>
        <begin position="415"/>
        <end position="433"/>
    </location>
</feature>
<evidence type="ECO:0000256" key="8">
    <source>
        <dbReference type="ARBA" id="ARBA00023065"/>
    </source>
</evidence>
<proteinExistence type="predicted"/>
<evidence type="ECO:0000256" key="5">
    <source>
        <dbReference type="ARBA" id="ARBA00022982"/>
    </source>
</evidence>
<dbReference type="Proteomes" id="UP000005222">
    <property type="component" value="Chromosome M"/>
</dbReference>
<evidence type="ECO:0000256" key="1">
    <source>
        <dbReference type="ARBA" id="ARBA00004141"/>
    </source>
</evidence>
<evidence type="ECO:0000256" key="11">
    <source>
        <dbReference type="SAM" id="Phobius"/>
    </source>
</evidence>
<keyword evidence="4" id="KW-0274">FAD</keyword>
<evidence type="ECO:0000259" key="12">
    <source>
        <dbReference type="Pfam" id="PF01794"/>
    </source>
</evidence>
<keyword evidence="3 11" id="KW-0812">Transmembrane</keyword>
<dbReference type="eggNOG" id="KOG0039">
    <property type="taxonomic scope" value="Eukaryota"/>
</dbReference>
<dbReference type="SFLD" id="SFLDS00052">
    <property type="entry name" value="Ferric_Reductase_Domain"/>
    <property type="match status" value="1"/>
</dbReference>
<feature type="region of interest" description="Disordered" evidence="10">
    <location>
        <begin position="574"/>
        <end position="614"/>
    </location>
</feature>
<dbReference type="Pfam" id="PF01794">
    <property type="entry name" value="Ferric_reduct"/>
    <property type="match status" value="1"/>
</dbReference>
<feature type="compositionally biased region" description="Low complexity" evidence="10">
    <location>
        <begin position="589"/>
        <end position="611"/>
    </location>
</feature>
<dbReference type="EMBL" id="FO082047">
    <property type="protein sequence ID" value="CCE85762.1"/>
    <property type="molecule type" value="Genomic_DNA"/>
</dbReference>
<dbReference type="STRING" id="559304.G8Y4Z4"/>
<reference evidence="13 14" key="1">
    <citation type="journal article" date="2012" name="G3 (Bethesda)">
        <title>Pichia sorbitophila, an interspecies yeast hybrid reveals early steps of genome resolution following polyploidization.</title>
        <authorList>
            <person name="Leh Louis V."/>
            <person name="Despons L."/>
            <person name="Friedrich A."/>
            <person name="Martin T."/>
            <person name="Durrens P."/>
            <person name="Casaregola S."/>
            <person name="Neuveglise C."/>
            <person name="Fairhead C."/>
            <person name="Marck C."/>
            <person name="Cruz J.A."/>
            <person name="Straub M.L."/>
            <person name="Kugler V."/>
            <person name="Sacerdot C."/>
            <person name="Uzunov Z."/>
            <person name="Thierry A."/>
            <person name="Weiss S."/>
            <person name="Bleykasten C."/>
            <person name="De Montigny J."/>
            <person name="Jacques N."/>
            <person name="Jung P."/>
            <person name="Lemaire M."/>
            <person name="Mallet S."/>
            <person name="Morel G."/>
            <person name="Richard G.F."/>
            <person name="Sarkar A."/>
            <person name="Savel G."/>
            <person name="Schacherer J."/>
            <person name="Seret M.L."/>
            <person name="Talla E."/>
            <person name="Samson G."/>
            <person name="Jubin C."/>
            <person name="Poulain J."/>
            <person name="Vacherie B."/>
            <person name="Barbe V."/>
            <person name="Pelletier E."/>
            <person name="Sherman D.J."/>
            <person name="Westhof E."/>
            <person name="Weissenbach J."/>
            <person name="Baret P.V."/>
            <person name="Wincker P."/>
            <person name="Gaillardin C."/>
            <person name="Dujon B."/>
            <person name="Souciet J.L."/>
        </authorList>
    </citation>
    <scope>NUCLEOTIDE SEQUENCE [LARGE SCALE GENOMIC DNA]</scope>
    <source>
        <strain evidence="14">ATCC MYA-4447 / BCRC 22081 / CBS 7064 / NBRC 10061 / NRRL Y-12695</strain>
    </source>
</reference>
<dbReference type="InterPro" id="IPR050369">
    <property type="entry name" value="RBOH/FRE"/>
</dbReference>
<dbReference type="GO" id="GO:0033215">
    <property type="term" value="P:reductive iron assimilation"/>
    <property type="evidence" value="ECO:0007669"/>
    <property type="project" value="TreeGrafter"/>
</dbReference>
<evidence type="ECO:0000313" key="13">
    <source>
        <dbReference type="EMBL" id="CCE85762.1"/>
    </source>
</evidence>
<comment type="subcellular location">
    <subcellularLocation>
        <location evidence="1">Membrane</location>
        <topology evidence="1">Multi-pass membrane protein</topology>
    </subcellularLocation>
</comment>
<dbReference type="GO" id="GO:0005886">
    <property type="term" value="C:plasma membrane"/>
    <property type="evidence" value="ECO:0007669"/>
    <property type="project" value="TreeGrafter"/>
</dbReference>
<evidence type="ECO:0000256" key="6">
    <source>
        <dbReference type="ARBA" id="ARBA00022989"/>
    </source>
</evidence>
<dbReference type="InterPro" id="IPR013130">
    <property type="entry name" value="Fe3_Rdtase_TM_dom"/>
</dbReference>
<dbReference type="GO" id="GO:0000293">
    <property type="term" value="F:ferric-chelate reductase activity"/>
    <property type="evidence" value="ECO:0007669"/>
    <property type="project" value="TreeGrafter"/>
</dbReference>
<dbReference type="InParanoid" id="G8Y4Z4"/>
<sequence>MVSFESLHIEFYYPSQKSKEYKKLRQEVTNEYGNITLILTLAFLTLIPIFGILNQRFVAVSEKLHFFRSINATLNRWIGSEKTDSGEMSFKVKTKRFFAIRAKNVLIFLAYNSRSLLLFVFLVSIMSLLSLSDSNNGDLIFVAKRVGKIPAVCFPTILFLSLKPSPLPHTLYLALLPLHKWLSRIIILQALLHVALFCGSFQRNGTWEKAWKKNNMYGWVPFIGFSIIFITSLSKFKNKFYRFFYFQHYLWTWIIVICLQLHIRPVKYSYYTAVNISILIAQVVYRIRLSQKTANAFDVQVTDVTPALQLVELPNYLITNKASNPGAHIRITEYNSSFVVRAFKQIIPYYHPYTLVSLPSDTTQKLIIRTGKFRFLNRHKYLAAGSYDSELSFTESKNVNSKFSIAKLKVKAKRILIIVGGTGISFALPILRISNYHGIPIKIVWVVHDYREIAVLKWFDGFIHGDDFEIFVTGSNSESNNSANNSSMLDNRNMSHIYTREEFDLNQQDETSPLLNDNIADVASSDNYDENVEISMDNEDSADDNDCEEMCIEDLSGSESGNDMNEEVPDALENLDPSIEDSPSNKFASSGKSFSRKTSSSRRTNLSKKSSMSTANEVFTPTLTSSSENAYRQLQRFKDIIKSLNIEHKIYKGRPKINYRYYNWCLYGGFTQCSGPVEGSDRSVVCCRDLVKPDSIQLPLKDIWVISAGPEGLVKNVKMWVQETGFNFHEESFRT</sequence>
<evidence type="ECO:0000256" key="7">
    <source>
        <dbReference type="ARBA" id="ARBA00023002"/>
    </source>
</evidence>
<evidence type="ECO:0000256" key="3">
    <source>
        <dbReference type="ARBA" id="ARBA00022692"/>
    </source>
</evidence>
<keyword evidence="9 11" id="KW-0472">Membrane</keyword>
<keyword evidence="7" id="KW-0560">Oxidoreductase</keyword>
<evidence type="ECO:0000256" key="4">
    <source>
        <dbReference type="ARBA" id="ARBA00022827"/>
    </source>
</evidence>
<dbReference type="HOGENOM" id="CLU_025685_0_0_1"/>
<keyword evidence="8" id="KW-0813">Transport</keyword>
<keyword evidence="14" id="KW-1185">Reference proteome</keyword>
<feature type="transmembrane region" description="Helical" evidence="11">
    <location>
        <begin position="105"/>
        <end position="129"/>
    </location>
</feature>
<keyword evidence="6 11" id="KW-1133">Transmembrane helix</keyword>
<evidence type="ECO:0000256" key="9">
    <source>
        <dbReference type="ARBA" id="ARBA00023136"/>
    </source>
</evidence>
<keyword evidence="2" id="KW-0285">Flavoprotein</keyword>
<dbReference type="SFLD" id="SFLDF00463">
    <property type="entry name" value="AIM14"/>
    <property type="match status" value="1"/>
</dbReference>
<dbReference type="OrthoDB" id="10006946at2759"/>
<dbReference type="OMA" id="HAFANCD"/>
<protein>
    <submittedName>
        <fullName evidence="13">Piso0_005390 protein</fullName>
    </submittedName>
</protein>
<organism evidence="13 14">
    <name type="scientific">Pichia sorbitophila (strain ATCC MYA-4447 / BCRC 22081 / CBS 7064 / NBRC 10061 / NRRL Y-12695)</name>
    <name type="common">Hybrid yeast</name>
    <dbReference type="NCBI Taxonomy" id="559304"/>
    <lineage>
        <taxon>Eukaryota</taxon>
        <taxon>Fungi</taxon>
        <taxon>Dikarya</taxon>
        <taxon>Ascomycota</taxon>
        <taxon>Saccharomycotina</taxon>
        <taxon>Pichiomycetes</taxon>
        <taxon>Debaryomycetaceae</taxon>
        <taxon>Millerozyma</taxon>
    </lineage>
</organism>
<dbReference type="PANTHER" id="PTHR11972">
    <property type="entry name" value="NADPH OXIDASE"/>
    <property type="match status" value="1"/>
</dbReference>
<evidence type="ECO:0000256" key="2">
    <source>
        <dbReference type="ARBA" id="ARBA00022630"/>
    </source>
</evidence>
<dbReference type="SUPFAM" id="SSF52343">
    <property type="entry name" value="Ferredoxin reductase-like, C-terminal NADP-linked domain"/>
    <property type="match status" value="1"/>
</dbReference>
<name>G8Y4Z4_PICSO</name>
<evidence type="ECO:0000313" key="14">
    <source>
        <dbReference type="Proteomes" id="UP000005222"/>
    </source>
</evidence>
<feature type="transmembrane region" description="Helical" evidence="11">
    <location>
        <begin position="243"/>
        <end position="262"/>
    </location>
</feature>
<gene>
    <name evidence="13" type="primary">Piso0_005390</name>
    <name evidence="13" type="ORF">GNLVRS01_PISO0M13718g</name>
</gene>
<feature type="transmembrane region" description="Helical" evidence="11">
    <location>
        <begin position="181"/>
        <end position="202"/>
    </location>
</feature>
<dbReference type="PANTHER" id="PTHR11972:SF178">
    <property type="entry name" value="FERRIC REDUCTASE TRANSMEMBRANE COMPONENT 8-RELATED"/>
    <property type="match status" value="1"/>
</dbReference>
<dbReference type="SFLD" id="SFLDG01168">
    <property type="entry name" value="Ferric_reductase_subgroup_(FRE"/>
    <property type="match status" value="1"/>
</dbReference>
<feature type="transmembrane region" description="Helical" evidence="11">
    <location>
        <begin position="217"/>
        <end position="236"/>
    </location>
</feature>
<dbReference type="FunCoup" id="G8Y4Z4">
    <property type="interactions" value="39"/>
</dbReference>
<dbReference type="InterPro" id="IPR039261">
    <property type="entry name" value="FNR_nucleotide-bd"/>
</dbReference>
<accession>G8Y4Z4</accession>
<evidence type="ECO:0000256" key="10">
    <source>
        <dbReference type="SAM" id="MobiDB-lite"/>
    </source>
</evidence>
<keyword evidence="5" id="KW-0249">Electron transport</keyword>
<feature type="domain" description="Ferric oxidoreductase" evidence="12">
    <location>
        <begin position="150"/>
        <end position="258"/>
    </location>
</feature>
<keyword evidence="8" id="KW-0406">Ion transport</keyword>
<dbReference type="AlphaFoldDB" id="G8Y4Z4"/>
<feature type="transmembrane region" description="Helical" evidence="11">
    <location>
        <begin position="32"/>
        <end position="53"/>
    </location>
</feature>